<reference evidence="2" key="1">
    <citation type="submission" date="2021-01" db="EMBL/GenBank/DDBJ databases">
        <title>WGS of actinomycetes isolated from Thailand.</title>
        <authorList>
            <person name="Thawai C."/>
        </authorList>
    </citation>
    <scope>NUCLEOTIDE SEQUENCE</scope>
    <source>
        <strain evidence="2">RCU-197</strain>
    </source>
</reference>
<evidence type="ECO:0000313" key="3">
    <source>
        <dbReference type="Proteomes" id="UP000661858"/>
    </source>
</evidence>
<protein>
    <submittedName>
        <fullName evidence="2">AAA family ATPase</fullName>
    </submittedName>
</protein>
<evidence type="ECO:0000256" key="1">
    <source>
        <dbReference type="SAM" id="MobiDB-lite"/>
    </source>
</evidence>
<feature type="region of interest" description="Disordered" evidence="1">
    <location>
        <begin position="1"/>
        <end position="32"/>
    </location>
</feature>
<dbReference type="Proteomes" id="UP000661858">
    <property type="component" value="Unassembled WGS sequence"/>
</dbReference>
<gene>
    <name evidence="2" type="ORF">JK359_19980</name>
</gene>
<feature type="compositionally biased region" description="Polar residues" evidence="1">
    <location>
        <begin position="16"/>
        <end position="27"/>
    </location>
</feature>
<sequence length="412" mass="44483">MSQNSNEAAPNESGPEPTTSVPTSQFRRPSPTLCLDHDQHEPCLHRSHWAQTDIRELTFHSLAAVAAEVDAAGPPRWLFKGVIVAGDYGVMSAEDKAGKTWAVIDAAVSCAAGLAWFVEFACEDPGPVLVFFGEGSRRKAVRRIRAVAESKGLTREQADALPIVLCFRAPRLGNAEHLELFRQAAALHRPKLVIVDPLYLAAGGAKGSDLYSMGELLQKAQHVAQEIGASLIISHHWNKGGTGDGHDRASGVGPGAWGRFLISVAVKSRRTDPATGESTVCQKWSLRGDEIPDTEMGLIRRVYEEIPGDLSSAMHYSVQRDDSATSGSGRQDDLSPAERKLLEAMRTAGRPEIVRQLVDRIAAKHGHGLQRETCSRALNRLAGMGLVDQIAPERVGMAAQWFVVDEAAGQVA</sequence>
<comment type="caution">
    <text evidence="2">The sequence shown here is derived from an EMBL/GenBank/DDBJ whole genome shotgun (WGS) entry which is preliminary data.</text>
</comment>
<organism evidence="2 3">
    <name type="scientific">Streptomyces actinomycinicus</name>
    <dbReference type="NCBI Taxonomy" id="1695166"/>
    <lineage>
        <taxon>Bacteria</taxon>
        <taxon>Bacillati</taxon>
        <taxon>Actinomycetota</taxon>
        <taxon>Actinomycetes</taxon>
        <taxon>Kitasatosporales</taxon>
        <taxon>Streptomycetaceae</taxon>
        <taxon>Streptomyces</taxon>
    </lineage>
</organism>
<keyword evidence="3" id="KW-1185">Reference proteome</keyword>
<accession>A0A937EJD0</accession>
<dbReference type="EMBL" id="JAERRK010000009">
    <property type="protein sequence ID" value="MBL1084217.1"/>
    <property type="molecule type" value="Genomic_DNA"/>
</dbReference>
<dbReference type="InterPro" id="IPR027417">
    <property type="entry name" value="P-loop_NTPase"/>
</dbReference>
<dbReference type="Gene3D" id="3.40.50.300">
    <property type="entry name" value="P-loop containing nucleotide triphosphate hydrolases"/>
    <property type="match status" value="1"/>
</dbReference>
<proteinExistence type="predicted"/>
<dbReference type="Pfam" id="PF13481">
    <property type="entry name" value="AAA_25"/>
    <property type="match status" value="1"/>
</dbReference>
<name>A0A937EJD0_9ACTN</name>
<dbReference type="RefSeq" id="WP_201837431.1">
    <property type="nucleotide sequence ID" value="NZ_JAERRK010000009.1"/>
</dbReference>
<dbReference type="SUPFAM" id="SSF52540">
    <property type="entry name" value="P-loop containing nucleoside triphosphate hydrolases"/>
    <property type="match status" value="1"/>
</dbReference>
<evidence type="ECO:0000313" key="2">
    <source>
        <dbReference type="EMBL" id="MBL1084217.1"/>
    </source>
</evidence>
<dbReference type="AlphaFoldDB" id="A0A937EJD0"/>